<evidence type="ECO:0000256" key="1">
    <source>
        <dbReference type="SAM" id="MobiDB-lite"/>
    </source>
</evidence>
<feature type="region of interest" description="Disordered" evidence="1">
    <location>
        <begin position="443"/>
        <end position="463"/>
    </location>
</feature>
<accession>A0AAW3SMV0</accession>
<dbReference type="EMBL" id="JACERJ010000001">
    <property type="protein sequence ID" value="MBA5202201.1"/>
    <property type="molecule type" value="Genomic_DNA"/>
</dbReference>
<evidence type="ECO:0000313" key="4">
    <source>
        <dbReference type="Proteomes" id="UP000557749"/>
    </source>
</evidence>
<sequence length="463" mass="51662">MTESKYGGKPRIRVSNDGLANMMTGMGTERDRRTFNRFIFNMLQDFSELEAAYIDNWIARDIIDIPVDDSTREWREFASDDATAIREAEKFYGVQAVTQDAFKWAGVYGGAGALMITDQPFDKPLRVKKIKKGSLKRLLVLDRMFINGQAFNVTNPLAENYMLPDYFVVNGGSQRIHYSHFVKAPGAPLPMRLRMINGGWDDSRLRRCLEDVKDAVSAKGGVAALIQEANIDVINRENLANDLAAGDMDDVIAQRYNIFGMMKSLYRLALLDKNEEFDRKQISFGGLGEILSVLMEWTAGAAGIPMTRLFGVQSKGLGDSGQGDMNNYYNTIRGGQESKYRPFLKRIDEVLIRSTLGAMPDGLDFEFAPLSQPTDTELSAQRLADAQADELRLQQGVVRKSQVARKLMEQGVYGLKESDIANLESDEKAERDGDYEFQLAELARANGENANTPPSANPTSHAE</sequence>
<comment type="caution">
    <text evidence="3">The sequence shown here is derived from an EMBL/GenBank/DDBJ whole genome shotgun (WGS) entry which is preliminary data.</text>
</comment>
<gene>
    <name evidence="3" type="ORF">H2Y57_00595</name>
</gene>
<dbReference type="InterPro" id="IPR024459">
    <property type="entry name" value="Acb1-like_N"/>
</dbReference>
<dbReference type="AlphaFoldDB" id="A0AAW3SMV0"/>
<feature type="domain" description="Anti-CBASS protein Acb1-like N-terminal" evidence="2">
    <location>
        <begin position="48"/>
        <end position="390"/>
    </location>
</feature>
<dbReference type="RefSeq" id="WP_181844230.1">
    <property type="nucleotide sequence ID" value="NZ_JACERJ010000001.1"/>
</dbReference>
<proteinExistence type="predicted"/>
<name>A0AAW3SMV0_9GAMM</name>
<dbReference type="InterPro" id="IPR006445">
    <property type="entry name" value="Phage-assoc_HI1409"/>
</dbReference>
<dbReference type="Pfam" id="PF06381">
    <property type="entry name" value="Phage_portal_3"/>
    <property type="match status" value="1"/>
</dbReference>
<evidence type="ECO:0000259" key="2">
    <source>
        <dbReference type="Pfam" id="PF06381"/>
    </source>
</evidence>
<organism evidence="3 4">
    <name type="scientific">Pectobacterium aroidearum</name>
    <dbReference type="NCBI Taxonomy" id="1201031"/>
    <lineage>
        <taxon>Bacteria</taxon>
        <taxon>Pseudomonadati</taxon>
        <taxon>Pseudomonadota</taxon>
        <taxon>Gammaproteobacteria</taxon>
        <taxon>Enterobacterales</taxon>
        <taxon>Pectobacteriaceae</taxon>
        <taxon>Pectobacterium</taxon>
    </lineage>
</organism>
<dbReference type="Proteomes" id="UP000557749">
    <property type="component" value="Unassembled WGS sequence"/>
</dbReference>
<dbReference type="NCBIfam" id="TIGR01555">
    <property type="entry name" value="phge_rel_HI1409"/>
    <property type="match status" value="1"/>
</dbReference>
<evidence type="ECO:0000313" key="3">
    <source>
        <dbReference type="EMBL" id="MBA5202201.1"/>
    </source>
</evidence>
<reference evidence="3 4" key="1">
    <citation type="submission" date="2020-07" db="EMBL/GenBank/DDBJ databases">
        <title>Characterization of Pectobacterium aroidearum strains causing soft rot on Amorphophallus konjac.</title>
        <authorList>
            <person name="Xie H."/>
        </authorList>
    </citation>
    <scope>NUCLEOTIDE SEQUENCE [LARGE SCALE GENOMIC DNA]</scope>
    <source>
        <strain evidence="3 4">MY7</strain>
    </source>
</reference>
<feature type="compositionally biased region" description="Polar residues" evidence="1">
    <location>
        <begin position="448"/>
        <end position="463"/>
    </location>
</feature>
<protein>
    <submittedName>
        <fullName evidence="3">DUF1073 domain-containing protein</fullName>
    </submittedName>
</protein>